<evidence type="ECO:0000256" key="3">
    <source>
        <dbReference type="SAM" id="Phobius"/>
    </source>
</evidence>
<evidence type="ECO:0000313" key="5">
    <source>
        <dbReference type="EMBL" id="SDT94662.1"/>
    </source>
</evidence>
<dbReference type="PROSITE" id="PS50005">
    <property type="entry name" value="TPR"/>
    <property type="match status" value="1"/>
</dbReference>
<keyword evidence="6" id="KW-1185">Reference proteome</keyword>
<dbReference type="InterPro" id="IPR050768">
    <property type="entry name" value="UPF0353/GerABKA_families"/>
</dbReference>
<keyword evidence="3" id="KW-1133">Transmembrane helix</keyword>
<feature type="compositionally biased region" description="Low complexity" evidence="2">
    <location>
        <begin position="576"/>
        <end position="591"/>
    </location>
</feature>
<dbReference type="OrthoDB" id="9807628at2"/>
<dbReference type="InterPro" id="IPR019734">
    <property type="entry name" value="TPR_rpt"/>
</dbReference>
<feature type="domain" description="VWFA" evidence="4">
    <location>
        <begin position="94"/>
        <end position="290"/>
    </location>
</feature>
<feature type="transmembrane region" description="Helical" evidence="3">
    <location>
        <begin position="12"/>
        <end position="28"/>
    </location>
</feature>
<name>A0A1H2EHN5_9PSED</name>
<keyword evidence="1" id="KW-0802">TPR repeat</keyword>
<protein>
    <submittedName>
        <fullName evidence="5">Ca-activated chloride channel family protein</fullName>
    </submittedName>
</protein>
<evidence type="ECO:0000313" key="6">
    <source>
        <dbReference type="Proteomes" id="UP000243232"/>
    </source>
</evidence>
<dbReference type="Proteomes" id="UP000243232">
    <property type="component" value="Chromosome I"/>
</dbReference>
<dbReference type="Pfam" id="PF00515">
    <property type="entry name" value="TPR_1"/>
    <property type="match status" value="1"/>
</dbReference>
<sequence>MSAFWPHWLRPGWLLLLPLLIWFAWQLWHRPQRSGRWQALIPAVFHHALLSGGQQRSTRLPWLALTLGWLLALLALLGPSWQQIENNPLKRADPLVVVLDQSAEMLAADTPPSRQEQARRKVLDLLQARDDAQTAIVVYAGSAHSLVPLSDDLLTSSNLLESLKPSIMPVPGRRADLGVEKALQLLQQGANGKGRILLITAQLDDQEQAGIRRLLGNSGTSVDILGVGTSEGAPITQADGSFVKDDKGSILLPRLDESSLQQLAGSTGGHYSRLRPDSLDLDQLQLLDQVHSTRQAGEPTRLELWADAGHWLLLPLLLLAACASRRGWLFCLLPLLLVTPRPVYAFEFIDLWLTPDQQGARLLQQEQPAAAAEHFADPRWQGIAQYQAGNYADAASAFTQGDRAVDHFNRGNALARNGDLEAALDAYETALERQPEMPQAQQNKALIEDLLRQQQEQQNQQQAEGQQGKQDQQQSGNSGQQQKPQQGNQQQDQAGQQPEAGAAQSADASNKPGKPDAANQPDTTSAQPPADGAASPAQADQQTAAKPADSTSPAANNAASEPLTSNSTNPRDKDAGAPAQTQATGAQADAGESPAASQAGENVEQLDQESRQALEQWLRQIPDDPSELLRRKFWYEQQRRQENLP</sequence>
<dbReference type="PANTHER" id="PTHR22550">
    <property type="entry name" value="SPORE GERMINATION PROTEIN"/>
    <property type="match status" value="1"/>
</dbReference>
<dbReference type="InterPro" id="IPR036465">
    <property type="entry name" value="vWFA_dom_sf"/>
</dbReference>
<dbReference type="Pfam" id="PF13519">
    <property type="entry name" value="VWA_2"/>
    <property type="match status" value="1"/>
</dbReference>
<evidence type="ECO:0000256" key="2">
    <source>
        <dbReference type="SAM" id="MobiDB-lite"/>
    </source>
</evidence>
<organism evidence="5 6">
    <name type="scientific">Pseudomonas pohangensis</name>
    <dbReference type="NCBI Taxonomy" id="364197"/>
    <lineage>
        <taxon>Bacteria</taxon>
        <taxon>Pseudomonadati</taxon>
        <taxon>Pseudomonadota</taxon>
        <taxon>Gammaproteobacteria</taxon>
        <taxon>Pseudomonadales</taxon>
        <taxon>Pseudomonadaceae</taxon>
        <taxon>Pseudomonas</taxon>
    </lineage>
</organism>
<feature type="repeat" description="TPR" evidence="1">
    <location>
        <begin position="404"/>
        <end position="437"/>
    </location>
</feature>
<accession>A0A1H2EHN5</accession>
<feature type="compositionally biased region" description="Polar residues" evidence="2">
    <location>
        <begin position="538"/>
        <end position="569"/>
    </location>
</feature>
<dbReference type="AlphaFoldDB" id="A0A1H2EHN5"/>
<dbReference type="SMART" id="SM00327">
    <property type="entry name" value="VWA"/>
    <property type="match status" value="1"/>
</dbReference>
<keyword evidence="3" id="KW-0812">Transmembrane</keyword>
<dbReference type="SUPFAM" id="SSF53300">
    <property type="entry name" value="vWA-like"/>
    <property type="match status" value="1"/>
</dbReference>
<reference evidence="6" key="1">
    <citation type="submission" date="2016-10" db="EMBL/GenBank/DDBJ databases">
        <authorList>
            <person name="Varghese N."/>
            <person name="Submissions S."/>
        </authorList>
    </citation>
    <scope>NUCLEOTIDE SEQUENCE [LARGE SCALE GENOMIC DNA]</scope>
    <source>
        <strain evidence="6">DSM 17875</strain>
    </source>
</reference>
<dbReference type="RefSeq" id="WP_090193197.1">
    <property type="nucleotide sequence ID" value="NZ_LT629785.1"/>
</dbReference>
<keyword evidence="3" id="KW-0472">Membrane</keyword>
<dbReference type="Gene3D" id="1.25.40.10">
    <property type="entry name" value="Tetratricopeptide repeat domain"/>
    <property type="match status" value="1"/>
</dbReference>
<dbReference type="InterPro" id="IPR002035">
    <property type="entry name" value="VWF_A"/>
</dbReference>
<dbReference type="PANTHER" id="PTHR22550:SF14">
    <property type="entry name" value="VWFA DOMAIN-CONTAINING PROTEIN"/>
    <property type="match status" value="1"/>
</dbReference>
<dbReference type="InterPro" id="IPR011990">
    <property type="entry name" value="TPR-like_helical_dom_sf"/>
</dbReference>
<evidence type="ECO:0000256" key="1">
    <source>
        <dbReference type="PROSITE-ProRule" id="PRU00339"/>
    </source>
</evidence>
<dbReference type="SMART" id="SM00028">
    <property type="entry name" value="TPR"/>
    <property type="match status" value="1"/>
</dbReference>
<proteinExistence type="predicted"/>
<feature type="region of interest" description="Disordered" evidence="2">
    <location>
        <begin position="453"/>
        <end position="629"/>
    </location>
</feature>
<dbReference type="STRING" id="364197.SAMN05216296_0798"/>
<dbReference type="PROSITE" id="PS50234">
    <property type="entry name" value="VWFA"/>
    <property type="match status" value="1"/>
</dbReference>
<dbReference type="Gene3D" id="3.40.50.410">
    <property type="entry name" value="von Willebrand factor, type A domain"/>
    <property type="match status" value="1"/>
</dbReference>
<evidence type="ECO:0000259" key="4">
    <source>
        <dbReference type="PROSITE" id="PS50234"/>
    </source>
</evidence>
<dbReference type="EMBL" id="LT629785">
    <property type="protein sequence ID" value="SDT94662.1"/>
    <property type="molecule type" value="Genomic_DNA"/>
</dbReference>
<gene>
    <name evidence="5" type="ORF">SAMN05216296_0798</name>
</gene>
<feature type="compositionally biased region" description="Low complexity" evidence="2">
    <location>
        <begin position="453"/>
        <end position="506"/>
    </location>
</feature>
<dbReference type="SUPFAM" id="SSF48452">
    <property type="entry name" value="TPR-like"/>
    <property type="match status" value="1"/>
</dbReference>
<feature type="transmembrane region" description="Helical" evidence="3">
    <location>
        <begin position="60"/>
        <end position="81"/>
    </location>
</feature>